<dbReference type="AlphaFoldDB" id="A0A117JHY4"/>
<organism evidence="3 4">
    <name type="scientific">Mycobacterium lehmannii</name>
    <dbReference type="NCBI Taxonomy" id="2048550"/>
    <lineage>
        <taxon>Bacteria</taxon>
        <taxon>Bacillati</taxon>
        <taxon>Actinomycetota</taxon>
        <taxon>Actinomycetes</taxon>
        <taxon>Mycobacteriales</taxon>
        <taxon>Mycobacteriaceae</taxon>
        <taxon>Mycobacterium</taxon>
    </lineage>
</organism>
<comment type="caution">
    <text evidence="3">The sequence shown here is derived from an EMBL/GenBank/DDBJ whole genome shotgun (WGS) entry which is preliminary data.</text>
</comment>
<dbReference type="InterPro" id="IPR026954">
    <property type="entry name" value="PknH-like_Extracell"/>
</dbReference>
<dbReference type="Pfam" id="PF14032">
    <property type="entry name" value="PknH_C"/>
    <property type="match status" value="1"/>
</dbReference>
<feature type="chain" id="PRO_5038523396" evidence="1">
    <location>
        <begin position="18"/>
        <end position="214"/>
    </location>
</feature>
<dbReference type="InterPro" id="IPR038232">
    <property type="entry name" value="PknH-like_Extracell_sf"/>
</dbReference>
<dbReference type="Gene3D" id="3.40.1000.70">
    <property type="entry name" value="PknH-like extracellular domain"/>
    <property type="match status" value="1"/>
</dbReference>
<sequence length="214" mass="22704">MRCVAVTFCLFALTAAGCTRVVDSPQPTVEPPVAPITAGQVGDLLSPDVTKGDGNLFVSVDPDGCAGVAREVDPPFIVAHDPAAYDGGHWMTVNGGRDVYVEEMVGVYRADFDAKGALAQAKHTIDSCQGMTFRVTSMAEREYLFELLPPVDSGLPEILLWSFKGDDWACDSALVAAYNAAIEISTCGPANGYDVRSLAEDALERIEKLANTAA</sequence>
<accession>A0A117JHY4</accession>
<dbReference type="EMBL" id="LQIR01000045">
    <property type="protein sequence ID" value="KUI10693.1"/>
    <property type="molecule type" value="Genomic_DNA"/>
</dbReference>
<reference evidence="3 4" key="1">
    <citation type="submission" date="2016-01" db="EMBL/GenBank/DDBJ databases">
        <authorList>
            <consortium name="TB Trials Study Group"/>
            <person name="Sutton G."/>
            <person name="Brinkac L."/>
            <person name="Sanka R."/>
            <person name="Adams M."/>
            <person name="Lau E.L."/>
            <person name="Macaden R."/>
            <person name="Grewal H.M.S."/>
        </authorList>
    </citation>
    <scope>NUCLEOTIDE SEQUENCE [LARGE SCALE GENOMIC DNA]</scope>
    <source>
        <strain evidence="3 4">IS-1744</strain>
    </source>
</reference>
<feature type="signal peptide" evidence="1">
    <location>
        <begin position="1"/>
        <end position="17"/>
    </location>
</feature>
<feature type="domain" description="PknH-like extracellular" evidence="2">
    <location>
        <begin position="58"/>
        <end position="204"/>
    </location>
</feature>
<evidence type="ECO:0000256" key="1">
    <source>
        <dbReference type="SAM" id="SignalP"/>
    </source>
</evidence>
<dbReference type="PROSITE" id="PS51257">
    <property type="entry name" value="PROKAR_LIPOPROTEIN"/>
    <property type="match status" value="1"/>
</dbReference>
<dbReference type="RefSeq" id="WP_064399198.1">
    <property type="nucleotide sequence ID" value="NZ_LQIR01000045.1"/>
</dbReference>
<proteinExistence type="predicted"/>
<evidence type="ECO:0000313" key="3">
    <source>
        <dbReference type="EMBL" id="KUI10693.1"/>
    </source>
</evidence>
<evidence type="ECO:0000313" key="4">
    <source>
        <dbReference type="Proteomes" id="UP000053707"/>
    </source>
</evidence>
<protein>
    <submittedName>
        <fullName evidence="3">PknH-like domain protein</fullName>
    </submittedName>
</protein>
<gene>
    <name evidence="3" type="ORF">AU192_21935</name>
</gene>
<dbReference type="Proteomes" id="UP000053707">
    <property type="component" value="Unassembled WGS sequence"/>
</dbReference>
<name>A0A117JHY4_9MYCO</name>
<keyword evidence="1" id="KW-0732">Signal</keyword>
<evidence type="ECO:0000259" key="2">
    <source>
        <dbReference type="Pfam" id="PF14032"/>
    </source>
</evidence>
<keyword evidence="4" id="KW-1185">Reference proteome</keyword>